<accession>A0A951PE64</accession>
<evidence type="ECO:0000256" key="1">
    <source>
        <dbReference type="SAM" id="MobiDB-lite"/>
    </source>
</evidence>
<evidence type="ECO:0000313" key="4">
    <source>
        <dbReference type="Proteomes" id="UP000707356"/>
    </source>
</evidence>
<reference evidence="3" key="1">
    <citation type="submission" date="2021-05" db="EMBL/GenBank/DDBJ databases">
        <authorList>
            <person name="Pietrasiak N."/>
            <person name="Ward R."/>
            <person name="Stajich J.E."/>
            <person name="Kurbessoian T."/>
        </authorList>
    </citation>
    <scope>NUCLEOTIDE SEQUENCE</scope>
    <source>
        <strain evidence="3">GSE-TBD4-15B</strain>
    </source>
</reference>
<feature type="transmembrane region" description="Helical" evidence="2">
    <location>
        <begin position="73"/>
        <end position="95"/>
    </location>
</feature>
<feature type="region of interest" description="Disordered" evidence="1">
    <location>
        <begin position="159"/>
        <end position="208"/>
    </location>
</feature>
<organism evidence="3 4">
    <name type="scientific">Pegethrix bostrychoides GSE-TBD4-15B</name>
    <dbReference type="NCBI Taxonomy" id="2839662"/>
    <lineage>
        <taxon>Bacteria</taxon>
        <taxon>Bacillati</taxon>
        <taxon>Cyanobacteriota</taxon>
        <taxon>Cyanophyceae</taxon>
        <taxon>Oculatellales</taxon>
        <taxon>Oculatellaceae</taxon>
        <taxon>Pegethrix</taxon>
    </lineage>
</organism>
<name>A0A951PE64_9CYAN</name>
<feature type="transmembrane region" description="Helical" evidence="2">
    <location>
        <begin position="39"/>
        <end position="61"/>
    </location>
</feature>
<dbReference type="Proteomes" id="UP000707356">
    <property type="component" value="Unassembled WGS sequence"/>
</dbReference>
<reference evidence="3" key="2">
    <citation type="journal article" date="2022" name="Microbiol. Resour. Announc.">
        <title>Metagenome Sequencing to Explore Phylogenomics of Terrestrial Cyanobacteria.</title>
        <authorList>
            <person name="Ward R.D."/>
            <person name="Stajich J.E."/>
            <person name="Johansen J.R."/>
            <person name="Huntemann M."/>
            <person name="Clum A."/>
            <person name="Foster B."/>
            <person name="Foster B."/>
            <person name="Roux S."/>
            <person name="Palaniappan K."/>
            <person name="Varghese N."/>
            <person name="Mukherjee S."/>
            <person name="Reddy T.B.K."/>
            <person name="Daum C."/>
            <person name="Copeland A."/>
            <person name="Chen I.A."/>
            <person name="Ivanova N.N."/>
            <person name="Kyrpides N.C."/>
            <person name="Shapiro N."/>
            <person name="Eloe-Fadrosh E.A."/>
            <person name="Pietrasiak N."/>
        </authorList>
    </citation>
    <scope>NUCLEOTIDE SEQUENCE</scope>
    <source>
        <strain evidence="3">GSE-TBD4-15B</strain>
    </source>
</reference>
<feature type="compositionally biased region" description="Polar residues" evidence="1">
    <location>
        <begin position="190"/>
        <end position="200"/>
    </location>
</feature>
<dbReference type="AlphaFoldDB" id="A0A951PE64"/>
<feature type="transmembrane region" description="Helical" evidence="2">
    <location>
        <begin position="131"/>
        <end position="148"/>
    </location>
</feature>
<keyword evidence="2" id="KW-0812">Transmembrane</keyword>
<feature type="transmembrane region" description="Helical" evidence="2">
    <location>
        <begin position="101"/>
        <end position="119"/>
    </location>
</feature>
<gene>
    <name evidence="3" type="ORF">KME07_15180</name>
</gene>
<evidence type="ECO:0000313" key="3">
    <source>
        <dbReference type="EMBL" id="MBW4466764.1"/>
    </source>
</evidence>
<feature type="compositionally biased region" description="Basic and acidic residues" evidence="1">
    <location>
        <begin position="161"/>
        <end position="189"/>
    </location>
</feature>
<sequence>MQRFLREVTLPYSIYLMFFLGVGLLAGSIVHFPQSPLRYFLIGTSGAMIFTVGAILTETVIHRRSLDRGEALRFVLCTLMLSIGIGMISGAIQHFTDIPRYASALIPIGFVLSLISYMLKEKIPFSRKNSSLLGVKIAAIGLPLWLVLNAAAMQIPASGHSHADSHAGIGHHEAQSQRSTDQGEQRSDVPSKSQSPAATKTDSHLGLDLEPTGLAKANRVSFTQIMLAAPAQLDLNSPALLKLQVHDQTGQPVENFDTFQEKLMHLIVVSNDLQSFQHIHPTYQTAGSFAVEAQFSQPGGHTLFADYRPTGQTEQVTVSALAVPGAVPTAASSDLVRRKTVGDIIAQLEAPTLTAGESVTLSFKLSHDDAPLTDLQPYLGEQGHLVIVRQTALLTQADYIHAHALRHPAAESISFETSFPQPGLYKLWGQFNHAGEIVVADFWVQVT</sequence>
<proteinExistence type="predicted"/>
<evidence type="ECO:0000256" key="2">
    <source>
        <dbReference type="SAM" id="Phobius"/>
    </source>
</evidence>
<feature type="transmembrane region" description="Helical" evidence="2">
    <location>
        <begin position="12"/>
        <end position="33"/>
    </location>
</feature>
<keyword evidence="2" id="KW-1133">Transmembrane helix</keyword>
<comment type="caution">
    <text evidence="3">The sequence shown here is derived from an EMBL/GenBank/DDBJ whole genome shotgun (WGS) entry which is preliminary data.</text>
</comment>
<protein>
    <submittedName>
        <fullName evidence="3">Uncharacterized protein</fullName>
    </submittedName>
</protein>
<dbReference type="EMBL" id="JAHHHV010000070">
    <property type="protein sequence ID" value="MBW4466764.1"/>
    <property type="molecule type" value="Genomic_DNA"/>
</dbReference>
<keyword evidence="2" id="KW-0472">Membrane</keyword>